<dbReference type="InterPro" id="IPR053140">
    <property type="entry name" value="GDSL_Rv0518-like"/>
</dbReference>
<dbReference type="Proteomes" id="UP001056455">
    <property type="component" value="Chromosome"/>
</dbReference>
<feature type="domain" description="SGNH hydrolase-type esterase" evidence="2">
    <location>
        <begin position="22"/>
        <end position="194"/>
    </location>
</feature>
<dbReference type="Gene3D" id="3.40.50.1110">
    <property type="entry name" value="SGNH hydrolase"/>
    <property type="match status" value="1"/>
</dbReference>
<feature type="compositionally biased region" description="Polar residues" evidence="1">
    <location>
        <begin position="295"/>
        <end position="305"/>
    </location>
</feature>
<evidence type="ECO:0000313" key="3">
    <source>
        <dbReference type="EMBL" id="USQ80766.1"/>
    </source>
</evidence>
<keyword evidence="4" id="KW-1185">Reference proteome</keyword>
<dbReference type="InterPro" id="IPR036514">
    <property type="entry name" value="SGNH_hydro_sf"/>
</dbReference>
<keyword evidence="3" id="KW-0378">Hydrolase</keyword>
<dbReference type="RefSeq" id="WP_252594154.1">
    <property type="nucleotide sequence ID" value="NZ_CP099489.1"/>
</dbReference>
<protein>
    <submittedName>
        <fullName evidence="3">SGNH/GDSL hydrolase family protein</fullName>
    </submittedName>
</protein>
<feature type="region of interest" description="Disordered" evidence="1">
    <location>
        <begin position="246"/>
        <end position="305"/>
    </location>
</feature>
<dbReference type="InterPro" id="IPR013830">
    <property type="entry name" value="SGNH_hydro"/>
</dbReference>
<reference evidence="3" key="1">
    <citation type="submission" date="2022-06" db="EMBL/GenBank/DDBJ databases">
        <title>Ornithinimicrobium HY1793.</title>
        <authorList>
            <person name="Huang Y."/>
        </authorList>
    </citation>
    <scope>NUCLEOTIDE SEQUENCE</scope>
    <source>
        <strain evidence="3">HY1793</strain>
    </source>
</reference>
<dbReference type="EMBL" id="CP099489">
    <property type="protein sequence ID" value="USQ80766.1"/>
    <property type="molecule type" value="Genomic_DNA"/>
</dbReference>
<dbReference type="PANTHER" id="PTHR43784">
    <property type="entry name" value="GDSL-LIKE LIPASE/ACYLHYDROLASE, PUTATIVE (AFU_ORTHOLOGUE AFUA_2G00820)-RELATED"/>
    <property type="match status" value="1"/>
</dbReference>
<dbReference type="GO" id="GO:0016787">
    <property type="term" value="F:hydrolase activity"/>
    <property type="evidence" value="ECO:0007669"/>
    <property type="project" value="UniProtKB-KW"/>
</dbReference>
<accession>A0ABY4YVU8</accession>
<evidence type="ECO:0000313" key="4">
    <source>
        <dbReference type="Proteomes" id="UP001056455"/>
    </source>
</evidence>
<dbReference type="PANTHER" id="PTHR43784:SF2">
    <property type="entry name" value="GDSL-LIKE LIPASE_ACYLHYDROLASE, PUTATIVE (AFU_ORTHOLOGUE AFUA_2G00820)-RELATED"/>
    <property type="match status" value="1"/>
</dbReference>
<sequence length="305" mass="32751">MAGSTRTGSIRPEPRPWSRYVALGDSMTEGVGDPGPDGGLAGWADRLAALLSAHSPDFSYANLAIRGRRMTDIAGRQVDLGLDMQPDLVSIIGGGNDILRPGADPDALAAQLEESIARIRATGADVLMATPADPAGAPIVERTRAKVGVYLAHLWTIAERQQAYLLNQWALTFLRDWRMWGADRIHMSTEGHRRVALAAYETLGHTAQEADWRAPLPAQPRPGRLQSLRDNAVWAKEYAAPWVGRRLRGTSSGDNLPAKRPDLTPLQHPATPAPNPDTTGPNSDSPGPNPGTPTQHSGSTPRQDG</sequence>
<proteinExistence type="predicted"/>
<evidence type="ECO:0000256" key="1">
    <source>
        <dbReference type="SAM" id="MobiDB-lite"/>
    </source>
</evidence>
<gene>
    <name evidence="3" type="ORF">NF556_03665</name>
</gene>
<organism evidence="3 4">
    <name type="scientific">Ornithinimicrobium faecis</name>
    <dbReference type="NCBI Taxonomy" id="2934158"/>
    <lineage>
        <taxon>Bacteria</taxon>
        <taxon>Bacillati</taxon>
        <taxon>Actinomycetota</taxon>
        <taxon>Actinomycetes</taxon>
        <taxon>Micrococcales</taxon>
        <taxon>Ornithinimicrobiaceae</taxon>
        <taxon>Ornithinimicrobium</taxon>
    </lineage>
</organism>
<dbReference type="SUPFAM" id="SSF52266">
    <property type="entry name" value="SGNH hydrolase"/>
    <property type="match status" value="1"/>
</dbReference>
<name>A0ABY4YVU8_9MICO</name>
<dbReference type="Pfam" id="PF13472">
    <property type="entry name" value="Lipase_GDSL_2"/>
    <property type="match status" value="1"/>
</dbReference>
<evidence type="ECO:0000259" key="2">
    <source>
        <dbReference type="Pfam" id="PF13472"/>
    </source>
</evidence>
<dbReference type="CDD" id="cd01832">
    <property type="entry name" value="SGNH_hydrolase_like_1"/>
    <property type="match status" value="1"/>
</dbReference>